<dbReference type="GO" id="GO:0016020">
    <property type="term" value="C:membrane"/>
    <property type="evidence" value="ECO:0007669"/>
    <property type="project" value="UniProtKB-SubCell"/>
</dbReference>
<name>A0A3M2SGM9_9HYPO</name>
<feature type="transmembrane region" description="Helical" evidence="6">
    <location>
        <begin position="134"/>
        <end position="154"/>
    </location>
</feature>
<comment type="subcellular location">
    <subcellularLocation>
        <location evidence="1">Membrane</location>
        <topology evidence="1">Multi-pass membrane protein</topology>
    </subcellularLocation>
</comment>
<evidence type="ECO:0000256" key="3">
    <source>
        <dbReference type="ARBA" id="ARBA00022989"/>
    </source>
</evidence>
<evidence type="ECO:0000256" key="6">
    <source>
        <dbReference type="SAM" id="Phobius"/>
    </source>
</evidence>
<proteinExistence type="predicted"/>
<feature type="transmembrane region" description="Helical" evidence="6">
    <location>
        <begin position="260"/>
        <end position="285"/>
    </location>
</feature>
<feature type="transmembrane region" description="Helical" evidence="6">
    <location>
        <begin position="111"/>
        <end position="128"/>
    </location>
</feature>
<dbReference type="Proteomes" id="UP000277212">
    <property type="component" value="Unassembled WGS sequence"/>
</dbReference>
<comment type="caution">
    <text evidence="7">The sequence shown here is derived from an EMBL/GenBank/DDBJ whole genome shotgun (WGS) entry which is preliminary data.</text>
</comment>
<dbReference type="OrthoDB" id="422206at2759"/>
<dbReference type="AlphaFoldDB" id="A0A3M2SGM9"/>
<gene>
    <name evidence="7" type="ORF">CDV36_003699</name>
</gene>
<dbReference type="Gene3D" id="1.20.1250.20">
    <property type="entry name" value="MFS general substrate transporter like domains"/>
    <property type="match status" value="2"/>
</dbReference>
<keyword evidence="2 6" id="KW-0812">Transmembrane</keyword>
<dbReference type="InterPro" id="IPR011701">
    <property type="entry name" value="MFS"/>
</dbReference>
<keyword evidence="5" id="KW-0325">Glycoprotein</keyword>
<dbReference type="SUPFAM" id="SSF103473">
    <property type="entry name" value="MFS general substrate transporter"/>
    <property type="match status" value="1"/>
</dbReference>
<dbReference type="GO" id="GO:0022857">
    <property type="term" value="F:transmembrane transporter activity"/>
    <property type="evidence" value="ECO:0007669"/>
    <property type="project" value="InterPro"/>
</dbReference>
<evidence type="ECO:0000313" key="7">
    <source>
        <dbReference type="EMBL" id="RMJ16671.1"/>
    </source>
</evidence>
<reference evidence="7 8" key="1">
    <citation type="submission" date="2017-06" db="EMBL/GenBank/DDBJ databases">
        <title>Comparative genomic analysis of Ambrosia Fusariam Clade fungi.</title>
        <authorList>
            <person name="Stajich J.E."/>
            <person name="Carrillo J."/>
            <person name="Kijimoto T."/>
            <person name="Eskalen A."/>
            <person name="O'Donnell K."/>
            <person name="Kasson M."/>
        </authorList>
    </citation>
    <scope>NUCLEOTIDE SEQUENCE [LARGE SCALE GENOMIC DNA]</scope>
    <source>
        <strain evidence="7">UCR3666</strain>
    </source>
</reference>
<dbReference type="EMBL" id="NKUJ01000044">
    <property type="protein sequence ID" value="RMJ16671.1"/>
    <property type="molecule type" value="Genomic_DNA"/>
</dbReference>
<evidence type="ECO:0000313" key="8">
    <source>
        <dbReference type="Proteomes" id="UP000277212"/>
    </source>
</evidence>
<keyword evidence="3 6" id="KW-1133">Transmembrane helix</keyword>
<organism evidence="7 8">
    <name type="scientific">Fusarium kuroshium</name>
    <dbReference type="NCBI Taxonomy" id="2010991"/>
    <lineage>
        <taxon>Eukaryota</taxon>
        <taxon>Fungi</taxon>
        <taxon>Dikarya</taxon>
        <taxon>Ascomycota</taxon>
        <taxon>Pezizomycotina</taxon>
        <taxon>Sordariomycetes</taxon>
        <taxon>Hypocreomycetidae</taxon>
        <taxon>Hypocreales</taxon>
        <taxon>Nectriaceae</taxon>
        <taxon>Fusarium</taxon>
        <taxon>Fusarium solani species complex</taxon>
    </lineage>
</organism>
<evidence type="ECO:0000256" key="1">
    <source>
        <dbReference type="ARBA" id="ARBA00004141"/>
    </source>
</evidence>
<accession>A0A3M2SGM9</accession>
<feature type="transmembrane region" description="Helical" evidence="6">
    <location>
        <begin position="83"/>
        <end position="104"/>
    </location>
</feature>
<dbReference type="PANTHER" id="PTHR10924:SF6">
    <property type="entry name" value="SOLUTE CARRIER FAMILY 49 MEMBER A3"/>
    <property type="match status" value="1"/>
</dbReference>
<evidence type="ECO:0000256" key="4">
    <source>
        <dbReference type="ARBA" id="ARBA00023136"/>
    </source>
</evidence>
<evidence type="ECO:0000256" key="5">
    <source>
        <dbReference type="ARBA" id="ARBA00023180"/>
    </source>
</evidence>
<feature type="transmembrane region" description="Helical" evidence="6">
    <location>
        <begin position="352"/>
        <end position="372"/>
    </location>
</feature>
<keyword evidence="4 6" id="KW-0472">Membrane</keyword>
<feature type="transmembrane region" description="Helical" evidence="6">
    <location>
        <begin position="384"/>
        <end position="405"/>
    </location>
</feature>
<evidence type="ECO:0000256" key="2">
    <source>
        <dbReference type="ARBA" id="ARBA00022692"/>
    </source>
</evidence>
<feature type="transmembrane region" description="Helical" evidence="6">
    <location>
        <begin position="175"/>
        <end position="196"/>
    </location>
</feature>
<feature type="transmembrane region" description="Helical" evidence="6">
    <location>
        <begin position="45"/>
        <end position="63"/>
    </location>
</feature>
<dbReference type="InterPro" id="IPR036259">
    <property type="entry name" value="MFS_trans_sf"/>
</dbReference>
<protein>
    <recommendedName>
        <fullName evidence="9">Major facilitator superfamily (MFS) profile domain-containing protein</fullName>
    </recommendedName>
</protein>
<feature type="transmembrane region" description="Helical" evidence="6">
    <location>
        <begin position="202"/>
        <end position="223"/>
    </location>
</feature>
<evidence type="ECO:0008006" key="9">
    <source>
        <dbReference type="Google" id="ProtNLM"/>
    </source>
</evidence>
<feature type="transmembrane region" description="Helical" evidence="6">
    <location>
        <begin position="425"/>
        <end position="446"/>
    </location>
</feature>
<feature type="transmembrane region" description="Helical" evidence="6">
    <location>
        <begin position="297"/>
        <end position="317"/>
    </location>
</feature>
<sequence>MPPPPNSPQGSLKDTKLGDSPALDQVTSIDEASITPEGSTQKRRYYGLAIICLLNLVLTWAWLSYAMVNTYAQEWFEVGPQSINWFSTVYGLAFIPFPLSGWFIHRYGLRTSIIAGSIVTVVGSWVRYAGTAKVSFAGAMVGQTLLGVAQIFIVPIPSAYSEMWFHPHHRTTPTTVGSISPSLGSMIGSLATPYLAKKASELPRSILIVAIISTVVAFGALFVPGKPSAVQSTQPEVSESLSRTHSPKDYLLMMIKSPEFYMVAVPFIVGLAIFNCWASLLLLYLVPYGFPVEDAGLLTGLQTGIGMIVSLVVAPIVDKWRAHIPTLKVLTVIQVALYVTFVFVPPSRSRGFAFAVAVLMGVAGTTSLSLSLETLAEILYPVPPEFTSTACWCIGNVLGAVWLFAFAAGMNENGDPPGEMSKTLYAQAALAAVCLGVPINLLGLFGRKDKTRFRRRELNIRGHVEGSLA</sequence>
<dbReference type="Pfam" id="PF07690">
    <property type="entry name" value="MFS_1"/>
    <property type="match status" value="1"/>
</dbReference>
<dbReference type="InterPro" id="IPR049680">
    <property type="entry name" value="FLVCR1-2_SLC49-like"/>
</dbReference>
<keyword evidence="8" id="KW-1185">Reference proteome</keyword>
<dbReference type="PANTHER" id="PTHR10924">
    <property type="entry name" value="MAJOR FACILITATOR SUPERFAMILY PROTEIN-RELATED"/>
    <property type="match status" value="1"/>
</dbReference>
<feature type="transmembrane region" description="Helical" evidence="6">
    <location>
        <begin position="329"/>
        <end position="346"/>
    </location>
</feature>